<reference evidence="2 3" key="1">
    <citation type="submission" date="2017-06" db="EMBL/GenBank/DDBJ databases">
        <authorList>
            <person name="Kim H.J."/>
            <person name="Triplett B.A."/>
        </authorList>
    </citation>
    <scope>NUCLEOTIDE SEQUENCE [LARGE SCALE GENOMIC DNA]</scope>
    <source>
        <strain evidence="2 3">CGMCC 4.2132</strain>
    </source>
</reference>
<dbReference type="AlphaFoldDB" id="A0A239PAP4"/>
<name>A0A239PAP4_9ACTN</name>
<dbReference type="InterPro" id="IPR036390">
    <property type="entry name" value="WH_DNA-bd_sf"/>
</dbReference>
<dbReference type="Proteomes" id="UP000198282">
    <property type="component" value="Unassembled WGS sequence"/>
</dbReference>
<keyword evidence="1" id="KW-0472">Membrane</keyword>
<keyword evidence="1" id="KW-0812">Transmembrane</keyword>
<gene>
    <name evidence="2" type="ORF">SAMN05216276_111110</name>
</gene>
<keyword evidence="3" id="KW-1185">Reference proteome</keyword>
<sequence>MDFWCTPLILVIHYTLLKFIFRKYIIMGMRQPARAVRQDVSVLLLGNRHKLALVTALAMTRDGQVSLSELAVAHGVSTAVYYPPLKDLIALGLVRQAEVLAGQRRRWYERCGDPRVWKGLRALVRALEDFSPPANSHDPE</sequence>
<dbReference type="SUPFAM" id="SSF46785">
    <property type="entry name" value="Winged helix' DNA-binding domain"/>
    <property type="match status" value="1"/>
</dbReference>
<protein>
    <submittedName>
        <fullName evidence="2">Uncharacterized protein</fullName>
    </submittedName>
</protein>
<evidence type="ECO:0000313" key="3">
    <source>
        <dbReference type="Proteomes" id="UP000198282"/>
    </source>
</evidence>
<organism evidence="2 3">
    <name type="scientific">Streptosporangium subroseum</name>
    <dbReference type="NCBI Taxonomy" id="106412"/>
    <lineage>
        <taxon>Bacteria</taxon>
        <taxon>Bacillati</taxon>
        <taxon>Actinomycetota</taxon>
        <taxon>Actinomycetes</taxon>
        <taxon>Streptosporangiales</taxon>
        <taxon>Streptosporangiaceae</taxon>
        <taxon>Streptosporangium</taxon>
    </lineage>
</organism>
<dbReference type="EMBL" id="FZOD01000111">
    <property type="protein sequence ID" value="SNT64140.1"/>
    <property type="molecule type" value="Genomic_DNA"/>
</dbReference>
<evidence type="ECO:0000313" key="2">
    <source>
        <dbReference type="EMBL" id="SNT64140.1"/>
    </source>
</evidence>
<feature type="transmembrane region" description="Helical" evidence="1">
    <location>
        <begin position="6"/>
        <end position="25"/>
    </location>
</feature>
<proteinExistence type="predicted"/>
<accession>A0A239PAP4</accession>
<keyword evidence="1" id="KW-1133">Transmembrane helix</keyword>
<evidence type="ECO:0000256" key="1">
    <source>
        <dbReference type="SAM" id="Phobius"/>
    </source>
</evidence>